<gene>
    <name evidence="3" type="ORF">FSB_LOCUS1470</name>
</gene>
<proteinExistence type="predicted"/>
<sequence length="190" mass="20742">MVEKIDVQVGESTLSHICSKMFEAWCAAGDFNIVRFPSVSVMTPASANRPASLRIAAGLKPCTSGAAPKPIVHGEGEDRDQPGNSQHGINTSNQAVVQEALVQWCEINEEDATWEPYDNLKNRFSDLNLEDKIRIHGEGNVMTQTSANRPASLRVAGSSHASHEHQVQLLNPQHTERMRIETNQGTASMG</sequence>
<dbReference type="InterPro" id="IPR023780">
    <property type="entry name" value="Chromo_domain"/>
</dbReference>
<evidence type="ECO:0000259" key="2">
    <source>
        <dbReference type="Pfam" id="PF00385"/>
    </source>
</evidence>
<evidence type="ECO:0000256" key="1">
    <source>
        <dbReference type="SAM" id="MobiDB-lite"/>
    </source>
</evidence>
<protein>
    <recommendedName>
        <fullName evidence="2">Chromo domain-containing protein</fullName>
    </recommendedName>
</protein>
<dbReference type="InterPro" id="IPR016197">
    <property type="entry name" value="Chromo-like_dom_sf"/>
</dbReference>
<dbReference type="Pfam" id="PF00385">
    <property type="entry name" value="Chromo"/>
    <property type="match status" value="1"/>
</dbReference>
<feature type="region of interest" description="Disordered" evidence="1">
    <location>
        <begin position="66"/>
        <end position="89"/>
    </location>
</feature>
<reference evidence="3" key="1">
    <citation type="submission" date="2018-02" db="EMBL/GenBank/DDBJ databases">
        <authorList>
            <person name="Cohen D.B."/>
            <person name="Kent A.D."/>
        </authorList>
    </citation>
    <scope>NUCLEOTIDE SEQUENCE</scope>
</reference>
<name>A0A2N9EFW4_FAGSY</name>
<dbReference type="SUPFAM" id="SSF54160">
    <property type="entry name" value="Chromo domain-like"/>
    <property type="match status" value="1"/>
</dbReference>
<dbReference type="Gene3D" id="2.40.50.40">
    <property type="match status" value="1"/>
</dbReference>
<feature type="domain" description="Chromo" evidence="2">
    <location>
        <begin position="94"/>
        <end position="126"/>
    </location>
</feature>
<dbReference type="EMBL" id="OIVN01000065">
    <property type="protein sequence ID" value="SPC73588.1"/>
    <property type="molecule type" value="Genomic_DNA"/>
</dbReference>
<dbReference type="AlphaFoldDB" id="A0A2N9EFW4"/>
<accession>A0A2N9EFW4</accession>
<evidence type="ECO:0000313" key="3">
    <source>
        <dbReference type="EMBL" id="SPC73588.1"/>
    </source>
</evidence>
<feature type="compositionally biased region" description="Basic and acidic residues" evidence="1">
    <location>
        <begin position="72"/>
        <end position="81"/>
    </location>
</feature>
<organism evidence="3">
    <name type="scientific">Fagus sylvatica</name>
    <name type="common">Beechnut</name>
    <dbReference type="NCBI Taxonomy" id="28930"/>
    <lineage>
        <taxon>Eukaryota</taxon>
        <taxon>Viridiplantae</taxon>
        <taxon>Streptophyta</taxon>
        <taxon>Embryophyta</taxon>
        <taxon>Tracheophyta</taxon>
        <taxon>Spermatophyta</taxon>
        <taxon>Magnoliopsida</taxon>
        <taxon>eudicotyledons</taxon>
        <taxon>Gunneridae</taxon>
        <taxon>Pentapetalae</taxon>
        <taxon>rosids</taxon>
        <taxon>fabids</taxon>
        <taxon>Fagales</taxon>
        <taxon>Fagaceae</taxon>
        <taxon>Fagus</taxon>
    </lineage>
</organism>